<dbReference type="GO" id="GO:0032259">
    <property type="term" value="P:methylation"/>
    <property type="evidence" value="ECO:0007669"/>
    <property type="project" value="UniProtKB-KW"/>
</dbReference>
<sequence>MKAHLRNVALVDCVSGWNASVLDEKQIKYLLDNPGVTKDKKVLDLGSGCGASSIAARLSGASQVLANDIDPVATIVTTLNCELNGMKPFPVVSKNLIGTKPENLELILLGDMFHEQQLADRLHCRLRECIRTHRTQVLIGDPGRVQFEGHTIRQHLQKLAGFQLPDSVREQNYGLTTFNNFIFAELYFNTCENT</sequence>
<evidence type="ECO:0000256" key="1">
    <source>
        <dbReference type="ARBA" id="ARBA00022603"/>
    </source>
</evidence>
<evidence type="ECO:0000256" key="4">
    <source>
        <dbReference type="ARBA" id="ARBA00040322"/>
    </source>
</evidence>
<keyword evidence="2 8" id="KW-0808">Transferase</keyword>
<evidence type="ECO:0000256" key="3">
    <source>
        <dbReference type="ARBA" id="ARBA00037932"/>
    </source>
</evidence>
<dbReference type="Gene3D" id="3.40.50.150">
    <property type="entry name" value="Vaccinia Virus protein VP39"/>
    <property type="match status" value="1"/>
</dbReference>
<evidence type="ECO:0000256" key="7">
    <source>
        <dbReference type="ARBA" id="ARBA00049497"/>
    </source>
</evidence>
<evidence type="ECO:0000256" key="2">
    <source>
        <dbReference type="ARBA" id="ARBA00022679"/>
    </source>
</evidence>
<dbReference type="Pfam" id="PF06325">
    <property type="entry name" value="PrmA"/>
    <property type="match status" value="1"/>
</dbReference>
<comment type="catalytic activity">
    <reaction evidence="7">
        <text>L-lysyl-[protein] + 3 S-adenosyl-L-methionine = N(6),N(6),N(6)-trimethyl-L-lysyl-[protein] + 3 S-adenosyl-L-homocysteine + 3 H(+)</text>
        <dbReference type="Rhea" id="RHEA:54192"/>
        <dbReference type="Rhea" id="RHEA-COMP:9752"/>
        <dbReference type="Rhea" id="RHEA-COMP:13826"/>
        <dbReference type="ChEBI" id="CHEBI:15378"/>
        <dbReference type="ChEBI" id="CHEBI:29969"/>
        <dbReference type="ChEBI" id="CHEBI:57856"/>
        <dbReference type="ChEBI" id="CHEBI:59789"/>
        <dbReference type="ChEBI" id="CHEBI:61961"/>
    </reaction>
    <physiologicalReaction direction="left-to-right" evidence="7">
        <dbReference type="Rhea" id="RHEA:54193"/>
    </physiologicalReaction>
</comment>
<name>A0A444UC21_ACIRT</name>
<dbReference type="InterPro" id="IPR050078">
    <property type="entry name" value="Ribosomal_L11_MeTrfase_PrmA"/>
</dbReference>
<organism evidence="8 9">
    <name type="scientific">Acipenser ruthenus</name>
    <name type="common">Sterlet sturgeon</name>
    <dbReference type="NCBI Taxonomy" id="7906"/>
    <lineage>
        <taxon>Eukaryota</taxon>
        <taxon>Metazoa</taxon>
        <taxon>Chordata</taxon>
        <taxon>Craniata</taxon>
        <taxon>Vertebrata</taxon>
        <taxon>Euteleostomi</taxon>
        <taxon>Actinopterygii</taxon>
        <taxon>Chondrostei</taxon>
        <taxon>Acipenseriformes</taxon>
        <taxon>Acipenseridae</taxon>
        <taxon>Acipenser</taxon>
    </lineage>
</organism>
<protein>
    <recommendedName>
        <fullName evidence="4">Electron transfer flavoprotein beta subunit lysine methyltransferase</fullName>
    </recommendedName>
    <alternativeName>
        <fullName evidence="6">ETFB lysine methyltransferase</fullName>
    </alternativeName>
    <alternativeName>
        <fullName evidence="5">Protein N-lysine methyltransferase METTL20</fullName>
    </alternativeName>
</protein>
<evidence type="ECO:0000313" key="9">
    <source>
        <dbReference type="Proteomes" id="UP000289886"/>
    </source>
</evidence>
<dbReference type="InterPro" id="IPR029063">
    <property type="entry name" value="SAM-dependent_MTases_sf"/>
</dbReference>
<accession>A0A444UC21</accession>
<dbReference type="Proteomes" id="UP000289886">
    <property type="component" value="Unassembled WGS sequence"/>
</dbReference>
<evidence type="ECO:0000256" key="6">
    <source>
        <dbReference type="ARBA" id="ARBA00042266"/>
    </source>
</evidence>
<dbReference type="GO" id="GO:0005759">
    <property type="term" value="C:mitochondrial matrix"/>
    <property type="evidence" value="ECO:0007669"/>
    <property type="project" value="TreeGrafter"/>
</dbReference>
<comment type="similarity">
    <text evidence="3">Belongs to the methyltransferase superfamily. ETFBKMT family.</text>
</comment>
<evidence type="ECO:0000313" key="8">
    <source>
        <dbReference type="EMBL" id="RXM32726.1"/>
    </source>
</evidence>
<dbReference type="AlphaFoldDB" id="A0A444UC21"/>
<comment type="caution">
    <text evidence="8">The sequence shown here is derived from an EMBL/GenBank/DDBJ whole genome shotgun (WGS) entry which is preliminary data.</text>
</comment>
<dbReference type="CDD" id="cd02440">
    <property type="entry name" value="AdoMet_MTases"/>
    <property type="match status" value="1"/>
</dbReference>
<dbReference type="PANTHER" id="PTHR43648:SF1">
    <property type="entry name" value="ELECTRON TRANSFER FLAVOPROTEIN BETA SUBUNIT LYSINE METHYLTRANSFERASE"/>
    <property type="match status" value="1"/>
</dbReference>
<dbReference type="EMBL" id="SCEB01214859">
    <property type="protein sequence ID" value="RXM32726.1"/>
    <property type="molecule type" value="Genomic_DNA"/>
</dbReference>
<proteinExistence type="inferred from homology"/>
<evidence type="ECO:0000256" key="5">
    <source>
        <dbReference type="ARBA" id="ARBA00041867"/>
    </source>
</evidence>
<dbReference type="PANTHER" id="PTHR43648">
    <property type="entry name" value="ELECTRON TRANSFER FLAVOPROTEIN BETA SUBUNIT LYSINE METHYLTRANSFERASE"/>
    <property type="match status" value="1"/>
</dbReference>
<gene>
    <name evidence="8" type="ORF">EOD39_15775</name>
</gene>
<keyword evidence="1 8" id="KW-0489">Methyltransferase</keyword>
<reference evidence="8 9" key="1">
    <citation type="submission" date="2019-01" db="EMBL/GenBank/DDBJ databases">
        <title>Draft Genome and Complete Hox-Cluster Characterization of the Sterlet Sturgeon (Acipenser ruthenus).</title>
        <authorList>
            <person name="Wei Q."/>
        </authorList>
    </citation>
    <scope>NUCLEOTIDE SEQUENCE [LARGE SCALE GENOMIC DNA]</scope>
    <source>
        <strain evidence="8">WHYD16114868_AA</strain>
        <tissue evidence="8">Blood</tissue>
    </source>
</reference>
<dbReference type="GO" id="GO:0016279">
    <property type="term" value="F:protein-lysine N-methyltransferase activity"/>
    <property type="evidence" value="ECO:0007669"/>
    <property type="project" value="TreeGrafter"/>
</dbReference>
<keyword evidence="9" id="KW-1185">Reference proteome</keyword>
<dbReference type="SUPFAM" id="SSF53335">
    <property type="entry name" value="S-adenosyl-L-methionine-dependent methyltransferases"/>
    <property type="match status" value="1"/>
</dbReference>